<dbReference type="EMBL" id="LDJK01000081">
    <property type="protein sequence ID" value="KRG70360.1"/>
    <property type="molecule type" value="Genomic_DNA"/>
</dbReference>
<proteinExistence type="predicted"/>
<protein>
    <submittedName>
        <fullName evidence="2">Membrane protein</fullName>
    </submittedName>
</protein>
<organism evidence="2 3">
    <name type="scientific">Stenotrophomonas chelatiphaga</name>
    <dbReference type="NCBI Taxonomy" id="517011"/>
    <lineage>
        <taxon>Bacteria</taxon>
        <taxon>Pseudomonadati</taxon>
        <taxon>Pseudomonadota</taxon>
        <taxon>Gammaproteobacteria</taxon>
        <taxon>Lysobacterales</taxon>
        <taxon>Lysobacteraceae</taxon>
        <taxon>Stenotrophomonas</taxon>
    </lineage>
</organism>
<keyword evidence="3" id="KW-1185">Reference proteome</keyword>
<evidence type="ECO:0000313" key="2">
    <source>
        <dbReference type="EMBL" id="KRG70360.1"/>
    </source>
</evidence>
<sequence length="297" mass="32301">MTPPEAQGPGWATTAGRHASDSSATRRRFVAPPREAVDAACFAHPLFGALAPFSRLLEAAQWPSIETLNAVLPLSEKQLAEQDAALLADGRHYEQRIAETGQIATRACNWHDLFNALVWARYPGIKRALNARQCQHIQQVGRQVRNRAQAALTQFDESGVIVRVRDPHLLAAWDAHDWQALFVQGAGQWVSGEIGVAAVIGHALMEQALLPERLLVGKCLVVQGEEDDACIAAVTRALDAGAVLQDPLELRPLPLAGIPGWHLRQDAGLYAQADYFRPLRAGREYPPPLCVGGLGPH</sequence>
<comment type="caution">
    <text evidence="2">The sequence shown here is derived from an EMBL/GenBank/DDBJ whole genome shotgun (WGS) entry which is preliminary data.</text>
</comment>
<accession>A0A0R0CZ01</accession>
<dbReference type="Proteomes" id="UP000051386">
    <property type="component" value="Unassembled WGS sequence"/>
</dbReference>
<name>A0A0R0CZ01_9GAMM</name>
<evidence type="ECO:0000313" key="3">
    <source>
        <dbReference type="Proteomes" id="UP000051386"/>
    </source>
</evidence>
<gene>
    <name evidence="2" type="ORF">ABB28_15470</name>
</gene>
<evidence type="ECO:0000256" key="1">
    <source>
        <dbReference type="SAM" id="MobiDB-lite"/>
    </source>
</evidence>
<dbReference type="PATRIC" id="fig|517011.3.peg.3278"/>
<feature type="region of interest" description="Disordered" evidence="1">
    <location>
        <begin position="1"/>
        <end position="27"/>
    </location>
</feature>
<dbReference type="Pfam" id="PF11227">
    <property type="entry name" value="DUF3025"/>
    <property type="match status" value="1"/>
</dbReference>
<dbReference type="RefSeq" id="WP_057687262.1">
    <property type="nucleotide sequence ID" value="NZ_LDJK01000081.1"/>
</dbReference>
<dbReference type="AlphaFoldDB" id="A0A0R0CZ01"/>
<reference evidence="2 3" key="1">
    <citation type="submission" date="2015-05" db="EMBL/GenBank/DDBJ databases">
        <title>Genome sequencing and analysis of members of genus Stenotrophomonas.</title>
        <authorList>
            <person name="Patil P.P."/>
            <person name="Midha S."/>
            <person name="Patil P.B."/>
        </authorList>
    </citation>
    <scope>NUCLEOTIDE SEQUENCE [LARGE SCALE GENOMIC DNA]</scope>
    <source>
        <strain evidence="2 3">DSM 21508</strain>
    </source>
</reference>
<dbReference type="InterPro" id="IPR021390">
    <property type="entry name" value="DUF3025"/>
</dbReference>